<keyword evidence="6" id="KW-0479">Metal-binding</keyword>
<dbReference type="CDD" id="cd08760">
    <property type="entry name" value="Cyt_b561_FRRS1_like"/>
    <property type="match status" value="1"/>
</dbReference>
<feature type="transmembrane region" description="Helical" evidence="12">
    <location>
        <begin position="367"/>
        <end position="386"/>
    </location>
</feature>
<proteinExistence type="predicted"/>
<reference evidence="14" key="2">
    <citation type="submission" date="2020-09" db="EMBL/GenBank/DDBJ databases">
        <authorList>
            <person name="Kikuchi T."/>
        </authorList>
    </citation>
    <scope>NUCLEOTIDE SEQUENCE</scope>
    <source>
        <strain evidence="14">Ka4C1</strain>
    </source>
</reference>
<evidence type="ECO:0000256" key="4">
    <source>
        <dbReference type="ARBA" id="ARBA00022617"/>
    </source>
</evidence>
<dbReference type="EC" id="7.2.1.3" evidence="11"/>
<dbReference type="Pfam" id="PF03188">
    <property type="entry name" value="Cytochrom_B561"/>
    <property type="match status" value="1"/>
</dbReference>
<feature type="transmembrane region" description="Helical" evidence="12">
    <location>
        <begin position="261"/>
        <end position="282"/>
    </location>
</feature>
<keyword evidence="3" id="KW-0813">Transport</keyword>
<keyword evidence="5 12" id="KW-0812">Transmembrane</keyword>
<evidence type="ECO:0000256" key="11">
    <source>
        <dbReference type="ARBA" id="ARBA00024225"/>
    </source>
</evidence>
<name>A0A1I7S9B7_BURXY</name>
<dbReference type="EMBL" id="CAJFCV020000002">
    <property type="protein sequence ID" value="CAG9100505.1"/>
    <property type="molecule type" value="Genomic_DNA"/>
</dbReference>
<dbReference type="AlphaFoldDB" id="A0A1I7S9B7"/>
<feature type="domain" description="Cytochrome b561" evidence="13">
    <location>
        <begin position="182"/>
        <end position="393"/>
    </location>
</feature>
<dbReference type="InterPro" id="IPR045150">
    <property type="entry name" value="CYB561D1/2"/>
</dbReference>
<evidence type="ECO:0000256" key="9">
    <source>
        <dbReference type="ARBA" id="ARBA00023004"/>
    </source>
</evidence>
<dbReference type="GO" id="GO:0140575">
    <property type="term" value="F:transmembrane monodehydroascorbate reductase activity"/>
    <property type="evidence" value="ECO:0007669"/>
    <property type="project" value="InterPro"/>
</dbReference>
<dbReference type="OrthoDB" id="2419613at2759"/>
<evidence type="ECO:0000256" key="10">
    <source>
        <dbReference type="ARBA" id="ARBA00023136"/>
    </source>
</evidence>
<feature type="transmembrane region" description="Helical" evidence="12">
    <location>
        <begin position="219"/>
        <end position="240"/>
    </location>
</feature>
<gene>
    <name evidence="14" type="ORF">BXYJ_LOCUS4888</name>
</gene>
<dbReference type="PANTHER" id="PTHR15422">
    <property type="entry name" value="OS05G0565100 PROTEIN"/>
    <property type="match status" value="1"/>
</dbReference>
<dbReference type="eggNOG" id="KOG4293">
    <property type="taxonomic scope" value="Eukaryota"/>
</dbReference>
<dbReference type="Proteomes" id="UP000095284">
    <property type="component" value="Unplaced"/>
</dbReference>
<keyword evidence="7" id="KW-0249">Electron transport</keyword>
<evidence type="ECO:0000256" key="12">
    <source>
        <dbReference type="SAM" id="Phobius"/>
    </source>
</evidence>
<dbReference type="PROSITE" id="PS50939">
    <property type="entry name" value="CYTOCHROME_B561"/>
    <property type="match status" value="1"/>
</dbReference>
<keyword evidence="8 12" id="KW-1133">Transmembrane helix</keyword>
<evidence type="ECO:0000256" key="6">
    <source>
        <dbReference type="ARBA" id="ARBA00022723"/>
    </source>
</evidence>
<keyword evidence="16" id="KW-1185">Reference proteome</keyword>
<evidence type="ECO:0000259" key="13">
    <source>
        <dbReference type="PROSITE" id="PS50939"/>
    </source>
</evidence>
<dbReference type="GO" id="GO:0046872">
    <property type="term" value="F:metal ion binding"/>
    <property type="evidence" value="ECO:0007669"/>
    <property type="project" value="UniProtKB-KW"/>
</dbReference>
<reference evidence="17" key="1">
    <citation type="submission" date="2016-11" db="UniProtKB">
        <authorList>
            <consortium name="WormBaseParasite"/>
        </authorList>
    </citation>
    <scope>IDENTIFICATION</scope>
</reference>
<evidence type="ECO:0000256" key="7">
    <source>
        <dbReference type="ARBA" id="ARBA00022982"/>
    </source>
</evidence>
<keyword evidence="10 12" id="KW-0472">Membrane</keyword>
<organism evidence="15 17">
    <name type="scientific">Bursaphelenchus xylophilus</name>
    <name type="common">Pinewood nematode worm</name>
    <name type="synonym">Aphelenchoides xylophilus</name>
    <dbReference type="NCBI Taxonomy" id="6326"/>
    <lineage>
        <taxon>Eukaryota</taxon>
        <taxon>Metazoa</taxon>
        <taxon>Ecdysozoa</taxon>
        <taxon>Nematoda</taxon>
        <taxon>Chromadorea</taxon>
        <taxon>Rhabditida</taxon>
        <taxon>Tylenchina</taxon>
        <taxon>Tylenchomorpha</taxon>
        <taxon>Aphelenchoidea</taxon>
        <taxon>Aphelenchoididae</taxon>
        <taxon>Bursaphelenchus</taxon>
    </lineage>
</organism>
<protein>
    <recommendedName>
        <fullName evidence="11">ascorbate ferrireductase (transmembrane)</fullName>
        <ecNumber evidence="11">7.2.1.3</ecNumber>
    </recommendedName>
</protein>
<feature type="transmembrane region" description="Helical" evidence="12">
    <location>
        <begin position="438"/>
        <end position="463"/>
    </location>
</feature>
<evidence type="ECO:0000313" key="15">
    <source>
        <dbReference type="Proteomes" id="UP000095284"/>
    </source>
</evidence>
<dbReference type="PANTHER" id="PTHR15422:SF24">
    <property type="entry name" value="DOMON RELATED DOMAIN-CONTAINING PROTEIN"/>
    <property type="match status" value="1"/>
</dbReference>
<accession>A0A1I7S9B7</accession>
<dbReference type="EMBL" id="CAJFDI010000002">
    <property type="protein sequence ID" value="CAD5217144.1"/>
    <property type="molecule type" value="Genomic_DNA"/>
</dbReference>
<comment type="subcellular location">
    <subcellularLocation>
        <location evidence="2">Membrane</location>
        <topology evidence="2">Multi-pass membrane protein</topology>
    </subcellularLocation>
</comment>
<feature type="transmembrane region" description="Helical" evidence="12">
    <location>
        <begin position="334"/>
        <end position="355"/>
    </location>
</feature>
<feature type="transmembrane region" description="Helical" evidence="12">
    <location>
        <begin position="302"/>
        <end position="322"/>
    </location>
</feature>
<evidence type="ECO:0000256" key="2">
    <source>
        <dbReference type="ARBA" id="ARBA00004141"/>
    </source>
</evidence>
<dbReference type="WBParaSite" id="BXY_0961300.1">
    <property type="protein sequence ID" value="BXY_0961300.1"/>
    <property type="gene ID" value="BXY_0961300"/>
</dbReference>
<dbReference type="Proteomes" id="UP000582659">
    <property type="component" value="Unassembled WGS sequence"/>
</dbReference>
<evidence type="ECO:0000313" key="16">
    <source>
        <dbReference type="Proteomes" id="UP000659654"/>
    </source>
</evidence>
<dbReference type="GO" id="GO:0016020">
    <property type="term" value="C:membrane"/>
    <property type="evidence" value="ECO:0007669"/>
    <property type="project" value="UniProtKB-SubCell"/>
</dbReference>
<evidence type="ECO:0000313" key="14">
    <source>
        <dbReference type="EMBL" id="CAD5217144.1"/>
    </source>
</evidence>
<evidence type="ECO:0000313" key="17">
    <source>
        <dbReference type="WBParaSite" id="BXY_0961300.1"/>
    </source>
</evidence>
<evidence type="ECO:0000256" key="5">
    <source>
        <dbReference type="ARBA" id="ARBA00022692"/>
    </source>
</evidence>
<keyword evidence="4" id="KW-0349">Heme</keyword>
<evidence type="ECO:0000256" key="3">
    <source>
        <dbReference type="ARBA" id="ARBA00022448"/>
    </source>
</evidence>
<comment type="cofactor">
    <cofactor evidence="1">
        <name>heme b</name>
        <dbReference type="ChEBI" id="CHEBI:60344"/>
    </cofactor>
</comment>
<dbReference type="Gene3D" id="1.20.120.1770">
    <property type="match status" value="1"/>
</dbReference>
<sequence length="467" mass="52366">MELYGNLNALHADFGAYVAVGFSLDELMGQDTVTECASFQGRPFQGRLSSNPGKSNRKVAVDEISHDVMLQTISSHYSNNTLYCLLSQSIYPIAGLKNYYVRPLDQPYFIFLASGLTDGEELVAHALDEHQPNFPYVSQHAIDLKEFVQEDLAQQFNSTHLSSLNVTDIVDPSDVSNQTAKRTKLNRAMDGAIVARNDPAHKADGVQLKTKQRLTTAHGISMCVAWLILVPVAVLIARYGRKIWGPDRKLFNVPMWVHCHRFCNTLAAVIMVLSTLAIFAAHGWRWHGIDGFSGNPMELHSLLGFLACIFAWVQVINSICRCKVGTTPRKIHNIFHRTIGITALILGLITLALAIWNVFGKSSLPRIIFVIYLVVVVGIILMLEPLKWKLYCQKRRQQVHISEENDYGRKTKLTNFERKKQLGKNAAQKKQDAMVRRFQMVSIAACAVVATTITLLLSIAIIFRDIF</sequence>
<keyword evidence="9" id="KW-0408">Iron</keyword>
<dbReference type="Proteomes" id="UP000659654">
    <property type="component" value="Unassembled WGS sequence"/>
</dbReference>
<dbReference type="GO" id="GO:0140571">
    <property type="term" value="F:transmembrane ascorbate ferrireductase activity"/>
    <property type="evidence" value="ECO:0007669"/>
    <property type="project" value="UniProtKB-EC"/>
</dbReference>
<dbReference type="SMART" id="SM00665">
    <property type="entry name" value="B561"/>
    <property type="match status" value="1"/>
</dbReference>
<dbReference type="InterPro" id="IPR006593">
    <property type="entry name" value="Cyt_b561/ferric_Rdtase_TM"/>
</dbReference>
<evidence type="ECO:0000256" key="8">
    <source>
        <dbReference type="ARBA" id="ARBA00022989"/>
    </source>
</evidence>
<dbReference type="GO" id="GO:0020037">
    <property type="term" value="F:heme binding"/>
    <property type="evidence" value="ECO:0007669"/>
    <property type="project" value="TreeGrafter"/>
</dbReference>
<evidence type="ECO:0000256" key="1">
    <source>
        <dbReference type="ARBA" id="ARBA00001970"/>
    </source>
</evidence>